<dbReference type="PANTHER" id="PTHR19328">
    <property type="entry name" value="HEDGEHOG-INTERACTING PROTEIN"/>
    <property type="match status" value="1"/>
</dbReference>
<dbReference type="RefSeq" id="WP_203529480.1">
    <property type="nucleotide sequence ID" value="NZ_CP083373.1"/>
</dbReference>
<reference evidence="3 4" key="1">
    <citation type="submission" date="2020-01" db="EMBL/GenBank/DDBJ databases">
        <title>Draft genome assembly of Ensifer adhaerens T173.</title>
        <authorList>
            <person name="Craig J.E."/>
            <person name="Stinchcombe J.R."/>
        </authorList>
    </citation>
    <scope>NUCLEOTIDE SEQUENCE [LARGE SCALE GENOMIC DNA]</scope>
    <source>
        <strain evidence="3 4">T173</strain>
    </source>
</reference>
<dbReference type="InterPro" id="IPR005247">
    <property type="entry name" value="YbhB_YbcL/LppC-like"/>
</dbReference>
<keyword evidence="1" id="KW-0732">Signal</keyword>
<dbReference type="InterPro" id="IPR036610">
    <property type="entry name" value="PEBP-like_sf"/>
</dbReference>
<dbReference type="EMBL" id="WXFA01000035">
    <property type="protein sequence ID" value="MBM3094977.1"/>
    <property type="molecule type" value="Genomic_DNA"/>
</dbReference>
<dbReference type="GO" id="GO:0004860">
    <property type="term" value="F:protein kinase inhibitor activity"/>
    <property type="evidence" value="ECO:0007669"/>
    <property type="project" value="UniProtKB-KW"/>
</dbReference>
<dbReference type="CDD" id="cd00865">
    <property type="entry name" value="PEBP_bact_arch"/>
    <property type="match status" value="1"/>
</dbReference>
<dbReference type="SUPFAM" id="SSF49777">
    <property type="entry name" value="PEBP-like"/>
    <property type="match status" value="1"/>
</dbReference>
<keyword evidence="3" id="KW-0649">Protein kinase inhibitor</keyword>
<evidence type="ECO:0000313" key="3">
    <source>
        <dbReference type="EMBL" id="MBM3094977.1"/>
    </source>
</evidence>
<keyword evidence="4" id="KW-1185">Reference proteome</keyword>
<proteinExistence type="predicted"/>
<organism evidence="3 4">
    <name type="scientific">Ensifer canadensis</name>
    <dbReference type="NCBI Taxonomy" id="555315"/>
    <lineage>
        <taxon>Bacteria</taxon>
        <taxon>Pseudomonadati</taxon>
        <taxon>Pseudomonadota</taxon>
        <taxon>Alphaproteobacteria</taxon>
        <taxon>Hyphomicrobiales</taxon>
        <taxon>Rhizobiaceae</taxon>
        <taxon>Sinorhizobium/Ensifer group</taxon>
        <taxon>Ensifer</taxon>
    </lineage>
</organism>
<evidence type="ECO:0000259" key="2">
    <source>
        <dbReference type="Pfam" id="PF22807"/>
    </source>
</evidence>
<dbReference type="Proteomes" id="UP000744980">
    <property type="component" value="Unassembled WGS sequence"/>
</dbReference>
<dbReference type="Gene3D" id="3.90.280.10">
    <property type="entry name" value="PEBP-like"/>
    <property type="match status" value="1"/>
</dbReference>
<dbReference type="Pfam" id="PF01161">
    <property type="entry name" value="PBP"/>
    <property type="match status" value="1"/>
</dbReference>
<name>A0AAW4FU97_9HYPH</name>
<accession>A0AAW4FU97</accession>
<sequence>MRSPLATHLSKMLFLTTALTPSATASAQMKGTAGEFSDVTIESSVLEPEKLAVPDDKKLTALIKAPEGFTVEVFARNLVNPRMLAVSKSGVLYATRRSVGDVIMLKDDNGDGKAETVRTVASRPGMHGIAFDENDVFLITVNDVYTAPVKEDGTFGPLTRIINDLPDAGQHANRTLGLGPDGMLYISVGSTCNECQESNAENATILRASKDGISRSIFASGLRNTIGFDWEPSTGALYGFDHGIDWLGDEVQIEELNHLEQGKRYGWPYIFGAGEFNPHINPAEGITLSKWAALSTEPVLGYTAHSAPMQMAFYQGTMFPSDFRGDAFVAMRGSWNRRPPSGYEVVRINFEDGQPKAFEKFLQGFLLRQENGRYGYLGRLAGIAVGKDGSLFVADDSNGLVYRVSYSGEVNGSQSSLMNTPNTYRELPPSKIAIELLVAKSPAPIELNAIFADKKPIPLSYAAEGENASPTLGWRGAPEATRSFVIIVDDPDAATPKPFVHWLAYDLPGNLNHLREGLPNDPVLSHPKDAKQGMNSAGSLGYIGPKPPVGDPAHNYHFQIFALDVETLGLDPGMTRDALITAMNGHVLAKGQVIGTFQREGTR</sequence>
<dbReference type="InterPro" id="IPR011042">
    <property type="entry name" value="6-blade_b-propeller_TolB-like"/>
</dbReference>
<dbReference type="SUPFAM" id="SSF50952">
    <property type="entry name" value="Soluble quinoprotein glucose dehydrogenase"/>
    <property type="match status" value="1"/>
</dbReference>
<evidence type="ECO:0000256" key="1">
    <source>
        <dbReference type="SAM" id="SignalP"/>
    </source>
</evidence>
<dbReference type="InterPro" id="IPR008914">
    <property type="entry name" value="PEBP"/>
</dbReference>
<comment type="caution">
    <text evidence="3">The sequence shown here is derived from an EMBL/GenBank/DDBJ whole genome shotgun (WGS) entry which is preliminary data.</text>
</comment>
<dbReference type="InterPro" id="IPR011041">
    <property type="entry name" value="Quinoprot_gluc/sorb_DH_b-prop"/>
</dbReference>
<feature type="chain" id="PRO_5043733461" evidence="1">
    <location>
        <begin position="28"/>
        <end position="603"/>
    </location>
</feature>
<protein>
    <submittedName>
        <fullName evidence="3">YbhB/YbcL family Raf kinase inhibitor-like protein</fullName>
    </submittedName>
</protein>
<dbReference type="Gene3D" id="2.120.10.30">
    <property type="entry name" value="TolB, C-terminal domain"/>
    <property type="match status" value="1"/>
</dbReference>
<gene>
    <name evidence="3" type="ORF">GFB56_30020</name>
</gene>
<dbReference type="AlphaFoldDB" id="A0AAW4FU97"/>
<dbReference type="Pfam" id="PF22807">
    <property type="entry name" value="TrAA12"/>
    <property type="match status" value="1"/>
</dbReference>
<dbReference type="PANTHER" id="PTHR19328:SF53">
    <property type="entry name" value="MEMBRANE PROTEIN"/>
    <property type="match status" value="1"/>
</dbReference>
<evidence type="ECO:0000313" key="4">
    <source>
        <dbReference type="Proteomes" id="UP000744980"/>
    </source>
</evidence>
<dbReference type="InterPro" id="IPR054539">
    <property type="entry name" value="Beta-prop_PDH"/>
</dbReference>
<feature type="signal peptide" evidence="1">
    <location>
        <begin position="1"/>
        <end position="27"/>
    </location>
</feature>
<feature type="domain" description="Pyrroloquinoline quinone-dependent pyranose dehydrogenase beta-propeller" evidence="2">
    <location>
        <begin position="64"/>
        <end position="405"/>
    </location>
</feature>
<dbReference type="NCBIfam" id="TIGR00481">
    <property type="entry name" value="YbhB/YbcL family Raf kinase inhibitor-like protein"/>
    <property type="match status" value="1"/>
</dbReference>